<keyword evidence="3" id="KW-1185">Reference proteome</keyword>
<reference evidence="2 3" key="2">
    <citation type="submission" date="2024-07" db="EMBL/GenBank/DDBJ databases">
        <authorList>
            <person name="Akdeniz Z."/>
        </authorList>
    </citation>
    <scope>NUCLEOTIDE SEQUENCE [LARGE SCALE GENOMIC DNA]</scope>
</reference>
<dbReference type="Proteomes" id="UP001642409">
    <property type="component" value="Unassembled WGS sequence"/>
</dbReference>
<proteinExistence type="predicted"/>
<name>A0AA86NH95_9EUKA</name>
<evidence type="ECO:0000313" key="3">
    <source>
        <dbReference type="Proteomes" id="UP001642409"/>
    </source>
</evidence>
<sequence>MPNLLESSSCQEISALPARKPGKLEALVYGTQSITLRYFFNLEISKLVLQKSILFQLILTLIFQTQLQFQLTISTNSQQYINQSKFLSNRINLNSIYKQTLLFKTSFQVFGQIQFGRGSCSNGHGCCWKESPVRLEGCEIRSEEGTLWKVVREIFQTLF</sequence>
<protein>
    <submittedName>
        <fullName evidence="2">Hypothetical_protein</fullName>
    </submittedName>
</protein>
<evidence type="ECO:0000313" key="1">
    <source>
        <dbReference type="EMBL" id="CAI9919412.1"/>
    </source>
</evidence>
<organism evidence="1">
    <name type="scientific">Hexamita inflata</name>
    <dbReference type="NCBI Taxonomy" id="28002"/>
    <lineage>
        <taxon>Eukaryota</taxon>
        <taxon>Metamonada</taxon>
        <taxon>Diplomonadida</taxon>
        <taxon>Hexamitidae</taxon>
        <taxon>Hexamitinae</taxon>
        <taxon>Hexamita</taxon>
    </lineage>
</organism>
<comment type="caution">
    <text evidence="1">The sequence shown here is derived from an EMBL/GenBank/DDBJ whole genome shotgun (WGS) entry which is preliminary data.</text>
</comment>
<dbReference type="EMBL" id="CAXDID020000008">
    <property type="protein sequence ID" value="CAL5978094.1"/>
    <property type="molecule type" value="Genomic_DNA"/>
</dbReference>
<dbReference type="EMBL" id="CATOUU010000171">
    <property type="protein sequence ID" value="CAI9919412.1"/>
    <property type="molecule type" value="Genomic_DNA"/>
</dbReference>
<evidence type="ECO:0000313" key="2">
    <source>
        <dbReference type="EMBL" id="CAL5978094.1"/>
    </source>
</evidence>
<accession>A0AA86NH95</accession>
<gene>
    <name evidence="2" type="ORF">HINF_LOCUS4627</name>
    <name evidence="1" type="ORF">HINF_LOCUS7057</name>
</gene>
<dbReference type="AlphaFoldDB" id="A0AA86NH95"/>
<reference evidence="1" key="1">
    <citation type="submission" date="2023-06" db="EMBL/GenBank/DDBJ databases">
        <authorList>
            <person name="Kurt Z."/>
        </authorList>
    </citation>
    <scope>NUCLEOTIDE SEQUENCE</scope>
</reference>